<reference evidence="1" key="1">
    <citation type="submission" date="2023-08" db="EMBL/GenBank/DDBJ databases">
        <title>Methanolobus mangrovi sp. nov. and Methanolobus sediminis sp. nov, two novel methylotrophic methanogens isolated from mangrove sediments in China.</title>
        <authorList>
            <person name="Zhou J."/>
        </authorList>
    </citation>
    <scope>NUCLEOTIDE SEQUENCE</scope>
    <source>
        <strain evidence="1">FTZ2</strain>
    </source>
</reference>
<dbReference type="AlphaFoldDB" id="A0AA51UFX9"/>
<sequence length="52" mass="5950">MADVIRMFVDEMRTGDIRIKTQGNSTTQILYINSDQVDSLIGSLRAFSQKRE</sequence>
<dbReference type="EMBL" id="CP133594">
    <property type="protein sequence ID" value="WMW22420.1"/>
    <property type="molecule type" value="Genomic_DNA"/>
</dbReference>
<dbReference type="GeneID" id="84228669"/>
<keyword evidence="2" id="KW-1185">Reference proteome</keyword>
<dbReference type="Proteomes" id="UP001183006">
    <property type="component" value="Chromosome"/>
</dbReference>
<gene>
    <name evidence="1" type="ORF">RE476_00970</name>
</gene>
<dbReference type="RefSeq" id="WP_309308329.1">
    <property type="nucleotide sequence ID" value="NZ_CP133594.1"/>
</dbReference>
<dbReference type="KEGG" id="mmav:RE476_00970"/>
<evidence type="ECO:0000313" key="2">
    <source>
        <dbReference type="Proteomes" id="UP001183006"/>
    </source>
</evidence>
<protein>
    <submittedName>
        <fullName evidence="1">Uncharacterized protein</fullName>
    </submittedName>
</protein>
<name>A0AA51UFX9_9EURY</name>
<organism evidence="1 2">
    <name type="scientific">Methanolobus mangrovi</name>
    <dbReference type="NCBI Taxonomy" id="3072977"/>
    <lineage>
        <taxon>Archaea</taxon>
        <taxon>Methanobacteriati</taxon>
        <taxon>Methanobacteriota</taxon>
        <taxon>Stenosarchaea group</taxon>
        <taxon>Methanomicrobia</taxon>
        <taxon>Methanosarcinales</taxon>
        <taxon>Methanosarcinaceae</taxon>
        <taxon>Methanolobus</taxon>
    </lineage>
</organism>
<accession>A0AA51UFX9</accession>
<evidence type="ECO:0000313" key="1">
    <source>
        <dbReference type="EMBL" id="WMW22420.1"/>
    </source>
</evidence>
<proteinExistence type="predicted"/>